<evidence type="ECO:0000256" key="1">
    <source>
        <dbReference type="PIRSR" id="PIRSR639069-1"/>
    </source>
</evidence>
<accession>A0A6P1M848</accession>
<name>A0A6P1M848_9BACT</name>
<dbReference type="EMBL" id="CP047593">
    <property type="protein sequence ID" value="QHI68328.1"/>
    <property type="molecule type" value="Genomic_DNA"/>
</dbReference>
<organism evidence="4 5">
    <name type="scientific">Tichowtungia aerotolerans</name>
    <dbReference type="NCBI Taxonomy" id="2697043"/>
    <lineage>
        <taxon>Bacteria</taxon>
        <taxon>Pseudomonadati</taxon>
        <taxon>Kiritimatiellota</taxon>
        <taxon>Tichowtungiia</taxon>
        <taxon>Tichowtungiales</taxon>
        <taxon>Tichowtungiaceae</taxon>
        <taxon>Tichowtungia</taxon>
    </lineage>
</organism>
<evidence type="ECO:0000313" key="5">
    <source>
        <dbReference type="Proteomes" id="UP000464954"/>
    </source>
</evidence>
<dbReference type="KEGG" id="taer:GT409_02265"/>
<dbReference type="InterPro" id="IPR008391">
    <property type="entry name" value="AXE1_dom"/>
</dbReference>
<dbReference type="Proteomes" id="UP000464954">
    <property type="component" value="Chromosome"/>
</dbReference>
<feature type="active site" description="Nucleophile" evidence="1">
    <location>
        <position position="187"/>
    </location>
</feature>
<keyword evidence="4" id="KW-0378">Hydrolase</keyword>
<keyword evidence="5" id="KW-1185">Reference proteome</keyword>
<dbReference type="AlphaFoldDB" id="A0A6P1M848"/>
<feature type="binding site" evidence="2">
    <location>
        <position position="94"/>
    </location>
    <ligand>
        <name>substrate</name>
    </ligand>
</feature>
<proteinExistence type="predicted"/>
<dbReference type="Gene3D" id="3.40.50.1820">
    <property type="entry name" value="alpha/beta hydrolase"/>
    <property type="match status" value="1"/>
</dbReference>
<dbReference type="GO" id="GO:0005976">
    <property type="term" value="P:polysaccharide metabolic process"/>
    <property type="evidence" value="ECO:0007669"/>
    <property type="project" value="TreeGrafter"/>
</dbReference>
<dbReference type="GO" id="GO:0052689">
    <property type="term" value="F:carboxylic ester hydrolase activity"/>
    <property type="evidence" value="ECO:0007669"/>
    <property type="project" value="TreeGrafter"/>
</dbReference>
<evidence type="ECO:0000259" key="3">
    <source>
        <dbReference type="Pfam" id="PF05448"/>
    </source>
</evidence>
<dbReference type="PANTHER" id="PTHR40111:SF1">
    <property type="entry name" value="CEPHALOSPORIN-C DEACETYLASE"/>
    <property type="match status" value="1"/>
</dbReference>
<feature type="active site" description="Charge relay system" evidence="1">
    <location>
        <position position="277"/>
    </location>
</feature>
<feature type="domain" description="Acetyl xylan esterase" evidence="3">
    <location>
        <begin position="4"/>
        <end position="319"/>
    </location>
</feature>
<protein>
    <submittedName>
        <fullName evidence="4">Alpha/beta fold hydrolase</fullName>
    </submittedName>
</protein>
<sequence length="323" mass="35752">MPLTFDMPFEELKTYQGINPKPADFDAYWDAALAEMNAVDPQIEIIPDADFQLPTVTCSHLWFTGVGGARLHAKLFQPKNAAEPHPAVLRFHGYSGSAGDWTTGESIALSSSGFTVAALDCRGQGGFSEDVGGVKGTTLRGQIVRGLDDAPEKLLFRSIFLDTAQLAKIVMEMDDVDETRVGALGGSQGGALTLACVALEPRIKRAAPIFPFLSDYRRVWEMDQAKDAYAELKEFFRHHDPQHKRQGEFFERLGYIDIQNLMPRVKAEVMMGTGLMDTICPPSTQFAAYNKITSKKSLEVYPDFGHEILPGFWDKACMFMLGL</sequence>
<dbReference type="Pfam" id="PF05448">
    <property type="entry name" value="AXE1"/>
    <property type="match status" value="1"/>
</dbReference>
<dbReference type="InterPro" id="IPR039069">
    <property type="entry name" value="CE7"/>
</dbReference>
<evidence type="ECO:0000313" key="4">
    <source>
        <dbReference type="EMBL" id="QHI68328.1"/>
    </source>
</evidence>
<dbReference type="InterPro" id="IPR029058">
    <property type="entry name" value="AB_hydrolase_fold"/>
</dbReference>
<feature type="active site" description="Charge relay system" evidence="1">
    <location>
        <position position="306"/>
    </location>
</feature>
<dbReference type="PANTHER" id="PTHR40111">
    <property type="entry name" value="CEPHALOSPORIN-C DEACETYLASE"/>
    <property type="match status" value="1"/>
</dbReference>
<gene>
    <name evidence="4" type="ORF">GT409_02265</name>
</gene>
<dbReference type="SUPFAM" id="SSF53474">
    <property type="entry name" value="alpha/beta-Hydrolases"/>
    <property type="match status" value="1"/>
</dbReference>
<evidence type="ECO:0000256" key="2">
    <source>
        <dbReference type="PIRSR" id="PIRSR639069-2"/>
    </source>
</evidence>
<dbReference type="RefSeq" id="WP_160626542.1">
    <property type="nucleotide sequence ID" value="NZ_CP047593.1"/>
</dbReference>
<reference evidence="4 5" key="1">
    <citation type="submission" date="2020-01" db="EMBL/GenBank/DDBJ databases">
        <title>Ponticoccus aerotolerans gen. nov., sp. nov., an anaerobic bacterium and proposal of Ponticoccusceae fam. nov., Ponticoccusles ord. nov. and Ponticoccuse classis nov. in the phylum Kiritimatiellaeota.</title>
        <authorList>
            <person name="Zhou L.Y."/>
            <person name="Du Z.J."/>
        </authorList>
    </citation>
    <scope>NUCLEOTIDE SEQUENCE [LARGE SCALE GENOMIC DNA]</scope>
    <source>
        <strain evidence="4 5">S-5007</strain>
    </source>
</reference>